<dbReference type="AlphaFoldDB" id="A0AAE3W2K3"/>
<evidence type="ECO:0000256" key="8">
    <source>
        <dbReference type="ARBA" id="ARBA00023136"/>
    </source>
</evidence>
<evidence type="ECO:0000313" key="12">
    <source>
        <dbReference type="Proteomes" id="UP001240236"/>
    </source>
</evidence>
<dbReference type="GO" id="GO:0005886">
    <property type="term" value="C:plasma membrane"/>
    <property type="evidence" value="ECO:0007669"/>
    <property type="project" value="UniProtKB-SubCell"/>
</dbReference>
<name>A0AAE3W2K3_9ACTN</name>
<evidence type="ECO:0000259" key="10">
    <source>
        <dbReference type="PROSITE" id="PS51012"/>
    </source>
</evidence>
<feature type="transmembrane region" description="Helical" evidence="9">
    <location>
        <begin position="130"/>
        <end position="156"/>
    </location>
</feature>
<keyword evidence="12" id="KW-1185">Reference proteome</keyword>
<keyword evidence="6 9" id="KW-0812">Transmembrane</keyword>
<feature type="transmembrane region" description="Helical" evidence="9">
    <location>
        <begin position="85"/>
        <end position="109"/>
    </location>
</feature>
<proteinExistence type="inferred from homology"/>
<feature type="transmembrane region" description="Helical" evidence="9">
    <location>
        <begin position="228"/>
        <end position="248"/>
    </location>
</feature>
<dbReference type="Proteomes" id="UP001240236">
    <property type="component" value="Unassembled WGS sequence"/>
</dbReference>
<comment type="subcellular location">
    <subcellularLocation>
        <location evidence="1">Cell inner membrane</location>
        <topology evidence="1">Multi-pass membrane protein</topology>
    </subcellularLocation>
    <subcellularLocation>
        <location evidence="9">Cell membrane</location>
        <topology evidence="9">Multi-pass membrane protein</topology>
    </subcellularLocation>
</comment>
<sequence length="289" mass="31765">MIEAPSARLAREYGLSVSGQRPDVAEYVRRLWSRRAFIVTFAHAKVTASYASATLGSFWTVITPLVNAGVYYLIFGVLLGTDHGVANFIAYLCTGVFVFHFTQQVAMAGTRSIADHVSLVRAMHFPRASLPLALTLVQLQQLCAALAVLAAIVLVTGERITWSWLLVLPVIGLQTVFSAGLAMILARLAARTTDLKQLMPFVLRTWLYGSGVFYSLDDFIDDAPGPLALLLHWNPMVAFIDLVRYALIGSLPDARMPDHLWLSAGLWSLAVGVGGFLFFWAAEEEYGRE</sequence>
<dbReference type="PROSITE" id="PS51012">
    <property type="entry name" value="ABC_TM2"/>
    <property type="match status" value="1"/>
</dbReference>
<keyword evidence="7 9" id="KW-1133">Transmembrane helix</keyword>
<evidence type="ECO:0000256" key="7">
    <source>
        <dbReference type="ARBA" id="ARBA00022989"/>
    </source>
</evidence>
<reference evidence="11 12" key="1">
    <citation type="submission" date="2023-07" db="EMBL/GenBank/DDBJ databases">
        <title>Sequencing the genomes of 1000 actinobacteria strains.</title>
        <authorList>
            <person name="Klenk H.-P."/>
        </authorList>
    </citation>
    <scope>NUCLEOTIDE SEQUENCE [LARGE SCALE GENOMIC DNA]</scope>
    <source>
        <strain evidence="11 12">DSM 44709</strain>
    </source>
</reference>
<evidence type="ECO:0000256" key="2">
    <source>
        <dbReference type="ARBA" id="ARBA00007783"/>
    </source>
</evidence>
<gene>
    <name evidence="11" type="ORF">J2S42_005442</name>
</gene>
<evidence type="ECO:0000256" key="5">
    <source>
        <dbReference type="ARBA" id="ARBA00022519"/>
    </source>
</evidence>
<feature type="domain" description="ABC transmembrane type-2" evidence="10">
    <location>
        <begin position="55"/>
        <end position="281"/>
    </location>
</feature>
<feature type="transmembrane region" description="Helical" evidence="9">
    <location>
        <begin position="162"/>
        <end position="186"/>
    </location>
</feature>
<evidence type="ECO:0000313" key="11">
    <source>
        <dbReference type="EMBL" id="MDQ0368773.1"/>
    </source>
</evidence>
<organism evidence="11 12">
    <name type="scientific">Catenuloplanes indicus</name>
    <dbReference type="NCBI Taxonomy" id="137267"/>
    <lineage>
        <taxon>Bacteria</taxon>
        <taxon>Bacillati</taxon>
        <taxon>Actinomycetota</taxon>
        <taxon>Actinomycetes</taxon>
        <taxon>Micromonosporales</taxon>
        <taxon>Micromonosporaceae</taxon>
        <taxon>Catenuloplanes</taxon>
    </lineage>
</organism>
<evidence type="ECO:0000256" key="6">
    <source>
        <dbReference type="ARBA" id="ARBA00022692"/>
    </source>
</evidence>
<protein>
    <recommendedName>
        <fullName evidence="9">Transport permease protein</fullName>
    </recommendedName>
</protein>
<feature type="transmembrane region" description="Helical" evidence="9">
    <location>
        <begin position="260"/>
        <end position="282"/>
    </location>
</feature>
<dbReference type="GO" id="GO:0140359">
    <property type="term" value="F:ABC-type transporter activity"/>
    <property type="evidence" value="ECO:0007669"/>
    <property type="project" value="InterPro"/>
</dbReference>
<keyword evidence="3 9" id="KW-0813">Transport</keyword>
<evidence type="ECO:0000256" key="4">
    <source>
        <dbReference type="ARBA" id="ARBA00022475"/>
    </source>
</evidence>
<dbReference type="RefSeq" id="WP_307243518.1">
    <property type="nucleotide sequence ID" value="NZ_JAUSUZ010000001.1"/>
</dbReference>
<dbReference type="Pfam" id="PF01061">
    <property type="entry name" value="ABC2_membrane"/>
    <property type="match status" value="1"/>
</dbReference>
<evidence type="ECO:0000256" key="9">
    <source>
        <dbReference type="RuleBase" id="RU361157"/>
    </source>
</evidence>
<dbReference type="EMBL" id="JAUSUZ010000001">
    <property type="protein sequence ID" value="MDQ0368773.1"/>
    <property type="molecule type" value="Genomic_DNA"/>
</dbReference>
<keyword evidence="4 9" id="KW-1003">Cell membrane</keyword>
<dbReference type="GO" id="GO:0015920">
    <property type="term" value="P:lipopolysaccharide transport"/>
    <property type="evidence" value="ECO:0007669"/>
    <property type="project" value="TreeGrafter"/>
</dbReference>
<comment type="similarity">
    <text evidence="2 9">Belongs to the ABC-2 integral membrane protein family.</text>
</comment>
<comment type="caution">
    <text evidence="11">The sequence shown here is derived from an EMBL/GenBank/DDBJ whole genome shotgun (WGS) entry which is preliminary data.</text>
</comment>
<accession>A0AAE3W2K3</accession>
<dbReference type="PANTHER" id="PTHR30413:SF8">
    <property type="entry name" value="TRANSPORT PERMEASE PROTEIN"/>
    <property type="match status" value="1"/>
</dbReference>
<evidence type="ECO:0000256" key="1">
    <source>
        <dbReference type="ARBA" id="ARBA00004429"/>
    </source>
</evidence>
<dbReference type="InterPro" id="IPR047817">
    <property type="entry name" value="ABC2_TM_bact-type"/>
</dbReference>
<evidence type="ECO:0000256" key="3">
    <source>
        <dbReference type="ARBA" id="ARBA00022448"/>
    </source>
</evidence>
<feature type="transmembrane region" description="Helical" evidence="9">
    <location>
        <begin position="58"/>
        <end position="79"/>
    </location>
</feature>
<keyword evidence="5" id="KW-0997">Cell inner membrane</keyword>
<keyword evidence="8 9" id="KW-0472">Membrane</keyword>
<dbReference type="InterPro" id="IPR013525">
    <property type="entry name" value="ABC2_TM"/>
</dbReference>
<dbReference type="PANTHER" id="PTHR30413">
    <property type="entry name" value="INNER MEMBRANE TRANSPORT PERMEASE"/>
    <property type="match status" value="1"/>
</dbReference>